<name>A0A7X6N4X1_9LACO</name>
<dbReference type="PANTHER" id="PTHR21198">
    <property type="entry name" value="GLUTAMATE RACEMASE"/>
    <property type="match status" value="1"/>
</dbReference>
<protein>
    <submittedName>
        <fullName evidence="3">Amino acid racemase</fullName>
        <ecNumber evidence="3">5.1.1.-</ecNumber>
    </submittedName>
</protein>
<dbReference type="InterPro" id="IPR018187">
    <property type="entry name" value="Asp/Glu_racemase_AS_1"/>
</dbReference>
<dbReference type="InterPro" id="IPR001920">
    <property type="entry name" value="Asp/Glu_race"/>
</dbReference>
<dbReference type="PANTHER" id="PTHR21198:SF7">
    <property type="entry name" value="ASPARTATE-GLUTAMATE RACEMASE FAMILY"/>
    <property type="match status" value="1"/>
</dbReference>
<dbReference type="GO" id="GO:0047661">
    <property type="term" value="F:amino-acid racemase activity"/>
    <property type="evidence" value="ECO:0007669"/>
    <property type="project" value="InterPro"/>
</dbReference>
<gene>
    <name evidence="3" type="ORF">HF964_04345</name>
</gene>
<comment type="caution">
    <text evidence="3">The sequence shown here is derived from an EMBL/GenBank/DDBJ whole genome shotgun (WGS) entry which is preliminary data.</text>
</comment>
<dbReference type="RefSeq" id="WP_168721838.1">
    <property type="nucleotide sequence ID" value="NZ_JAAXPN010000003.1"/>
</dbReference>
<dbReference type="NCBIfam" id="TIGR00035">
    <property type="entry name" value="asp_race"/>
    <property type="match status" value="1"/>
</dbReference>
<accession>A0A7X6N4X1</accession>
<sequence>MKNFFGIIGGMGTKATETFVSAINDLTPAHSDQEYLNYLVINDAQIPDRTAYILGKSTDNPLPPLLDDVTKLNACGADFAVITCNTAHYFLPQLEQAANFPILNMPQLAAQQCFNMENKHPRIGLLATNGTIESHIYQQYIESLGGDVVLLEPAWQKMTMQFIYDDVKDNDFVDSTKYHTLINRLLIDAHCDYVILGCTELSVAQAREPYPSEFVIDAQATLAQTTVTMALTNRNNTQLLHN</sequence>
<reference evidence="3 4" key="1">
    <citation type="submission" date="2020-04" db="EMBL/GenBank/DDBJ databases">
        <title>MicrobeNet Type strains.</title>
        <authorList>
            <person name="Nicholson A.C."/>
        </authorList>
    </citation>
    <scope>NUCLEOTIDE SEQUENCE [LARGE SCALE GENOMIC DNA]</scope>
    <source>
        <strain evidence="3 4">CCUG 61472</strain>
    </source>
</reference>
<evidence type="ECO:0000313" key="4">
    <source>
        <dbReference type="Proteomes" id="UP000549765"/>
    </source>
</evidence>
<dbReference type="SUPFAM" id="SSF53681">
    <property type="entry name" value="Aspartate/glutamate racemase"/>
    <property type="match status" value="2"/>
</dbReference>
<dbReference type="EC" id="5.1.1.-" evidence="3"/>
<dbReference type="Proteomes" id="UP000549765">
    <property type="component" value="Unassembled WGS sequence"/>
</dbReference>
<keyword evidence="4" id="KW-1185">Reference proteome</keyword>
<organism evidence="3 4">
    <name type="scientific">Periweissella fabalis</name>
    <dbReference type="NCBI Taxonomy" id="1070421"/>
    <lineage>
        <taxon>Bacteria</taxon>
        <taxon>Bacillati</taxon>
        <taxon>Bacillota</taxon>
        <taxon>Bacilli</taxon>
        <taxon>Lactobacillales</taxon>
        <taxon>Lactobacillaceae</taxon>
        <taxon>Periweissella</taxon>
    </lineage>
</organism>
<evidence type="ECO:0000256" key="1">
    <source>
        <dbReference type="ARBA" id="ARBA00007847"/>
    </source>
</evidence>
<dbReference type="InterPro" id="IPR015942">
    <property type="entry name" value="Asp/Glu/hydantoin_racemase"/>
</dbReference>
<keyword evidence="2 3" id="KW-0413">Isomerase</keyword>
<dbReference type="Pfam" id="PF01177">
    <property type="entry name" value="Asp_Glu_race"/>
    <property type="match status" value="1"/>
</dbReference>
<evidence type="ECO:0000256" key="2">
    <source>
        <dbReference type="ARBA" id="ARBA00023235"/>
    </source>
</evidence>
<dbReference type="AlphaFoldDB" id="A0A7X6N4X1"/>
<dbReference type="Gene3D" id="3.40.50.1860">
    <property type="match status" value="2"/>
</dbReference>
<dbReference type="PROSITE" id="PS00923">
    <property type="entry name" value="ASP_GLU_RACEMASE_1"/>
    <property type="match status" value="1"/>
</dbReference>
<evidence type="ECO:0000313" key="3">
    <source>
        <dbReference type="EMBL" id="NKZ24040.1"/>
    </source>
</evidence>
<dbReference type="EMBL" id="JAAXPN010000003">
    <property type="protein sequence ID" value="NKZ24040.1"/>
    <property type="molecule type" value="Genomic_DNA"/>
</dbReference>
<proteinExistence type="inferred from homology"/>
<comment type="similarity">
    <text evidence="1">Belongs to the aspartate/glutamate racemases family.</text>
</comment>
<dbReference type="InterPro" id="IPR004380">
    <property type="entry name" value="Asp_race"/>
</dbReference>